<feature type="compositionally biased region" description="Basic and acidic residues" evidence="1">
    <location>
        <begin position="48"/>
        <end position="57"/>
    </location>
</feature>
<dbReference type="EMBL" id="HBGQ01021224">
    <property type="protein sequence ID" value="CAD9394039.1"/>
    <property type="molecule type" value="Transcribed_RNA"/>
</dbReference>
<protein>
    <submittedName>
        <fullName evidence="3">Uncharacterized protein</fullName>
    </submittedName>
</protein>
<feature type="chain" id="PRO_5030875655" evidence="2">
    <location>
        <begin position="28"/>
        <end position="189"/>
    </location>
</feature>
<evidence type="ECO:0000256" key="2">
    <source>
        <dbReference type="SAM" id="SignalP"/>
    </source>
</evidence>
<keyword evidence="2" id="KW-0732">Signal</keyword>
<gene>
    <name evidence="3" type="ORF">AAND1436_LOCUS10521</name>
</gene>
<feature type="compositionally biased region" description="Polar residues" evidence="1">
    <location>
        <begin position="37"/>
        <end position="47"/>
    </location>
</feature>
<name>A0A7S2BDV0_9DINO</name>
<accession>A0A7S2BDV0</accession>
<feature type="signal peptide" evidence="2">
    <location>
        <begin position="1"/>
        <end position="27"/>
    </location>
</feature>
<evidence type="ECO:0000256" key="1">
    <source>
        <dbReference type="SAM" id="MobiDB-lite"/>
    </source>
</evidence>
<reference evidence="3" key="1">
    <citation type="submission" date="2021-01" db="EMBL/GenBank/DDBJ databases">
        <authorList>
            <person name="Corre E."/>
            <person name="Pelletier E."/>
            <person name="Niang G."/>
            <person name="Scheremetjew M."/>
            <person name="Finn R."/>
            <person name="Kale V."/>
            <person name="Holt S."/>
            <person name="Cochrane G."/>
            <person name="Meng A."/>
            <person name="Brown T."/>
            <person name="Cohen L."/>
        </authorList>
    </citation>
    <scope>NUCLEOTIDE SEQUENCE</scope>
    <source>
        <strain evidence="3">CCMP2222</strain>
    </source>
</reference>
<proteinExistence type="predicted"/>
<organism evidence="3">
    <name type="scientific">Alexandrium andersonii</name>
    <dbReference type="NCBI Taxonomy" id="327968"/>
    <lineage>
        <taxon>Eukaryota</taxon>
        <taxon>Sar</taxon>
        <taxon>Alveolata</taxon>
        <taxon>Dinophyceae</taxon>
        <taxon>Gonyaulacales</taxon>
        <taxon>Pyrocystaceae</taxon>
        <taxon>Alexandrium</taxon>
    </lineage>
</organism>
<dbReference type="AlphaFoldDB" id="A0A7S2BDV0"/>
<feature type="region of interest" description="Disordered" evidence="1">
    <location>
        <begin position="37"/>
        <end position="57"/>
    </location>
</feature>
<evidence type="ECO:0000313" key="3">
    <source>
        <dbReference type="EMBL" id="CAD9394039.1"/>
    </source>
</evidence>
<sequence>MAGRSFRAPAPALAVALLASLPSLASGSRIALARAVQSDSVVSTTPPRSEDKDTARAQPEKLAPFEFWMGKRQDHLTTMNTLAHPTIQGTKKTLTKCKKALLQWIEEGGVSPYHPAVRKGWECLGTCRKDCAHLLEHPDFAKLYKLGVAEGGPLEVWHDGQWGSRCASGRRQICKVKIYDAKQFNQIMR</sequence>